<organism evidence="2">
    <name type="scientific">Phaffia rhodozyma</name>
    <name type="common">Yeast</name>
    <name type="synonym">Xanthophyllomyces dendrorhous</name>
    <dbReference type="NCBI Taxonomy" id="264483"/>
    <lineage>
        <taxon>Eukaryota</taxon>
        <taxon>Fungi</taxon>
        <taxon>Dikarya</taxon>
        <taxon>Basidiomycota</taxon>
        <taxon>Agaricomycotina</taxon>
        <taxon>Tremellomycetes</taxon>
        <taxon>Cystofilobasidiales</taxon>
        <taxon>Mrakiaceae</taxon>
        <taxon>Phaffia</taxon>
    </lineage>
</organism>
<feature type="compositionally biased region" description="Polar residues" evidence="1">
    <location>
        <begin position="149"/>
        <end position="170"/>
    </location>
</feature>
<feature type="region of interest" description="Disordered" evidence="1">
    <location>
        <begin position="47"/>
        <end position="242"/>
    </location>
</feature>
<proteinExistence type="predicted"/>
<sequence>MSSSSDDRETLADSPLSTPTLPMFVDSDTEAIINSLTSFSFGGGSAFGSIPGPSSSSSSSSSLSTQRATPVFPPSSFPSYCLPQRTSAQTSTSFTPSWDASDSNDLDGDMVNPSPVYAPLDANGDPINQCPGTPIAEREKFEYPEFTRENSYYSSHSGRDQQGASTSRSLQIPIRPQPVPAPTDRRGSISLPNVMTTSSAVLLPSTSSSSSFSSLSSTGNEEDSSYSAASHPVSPMAPLEYLHPTTSPFATAISTSAVPTFNKSRRQSLPASSPPPYLSRASSFNNHQRTSTAIPESQSPVPPSTSFVLRSNRRGSQTHFHPPLISQRFQPSITSGPIPPSLLNHPALASHSVSSASVSTRDSSTAASHSPITPQAGMFASTSSALRRHPPPSDLAVRRGSLPANTLNFQPSLSAASGSHDRRTSPSSGLRRQSDQTMVSNNSSREPRLRSVSSGTGIGKLSADDRPGRRSSANDAIPPYQSRHGIEGMRPKLGSIRSFGSGEDDTEGEDEHREGKQGLERPTQSAQTIS</sequence>
<feature type="compositionally biased region" description="Basic and acidic residues" evidence="1">
    <location>
        <begin position="1"/>
        <end position="11"/>
    </location>
</feature>
<dbReference type="EMBL" id="LN483211">
    <property type="protein sequence ID" value="CDZ97492.1"/>
    <property type="molecule type" value="Genomic_DNA"/>
</dbReference>
<feature type="compositionally biased region" description="Basic and acidic residues" evidence="1">
    <location>
        <begin position="510"/>
        <end position="519"/>
    </location>
</feature>
<protein>
    <submittedName>
        <fullName evidence="2">Uncharacterized protein</fullName>
    </submittedName>
</protein>
<dbReference type="AlphaFoldDB" id="A0A0F7SKL9"/>
<feature type="compositionally biased region" description="Basic and acidic residues" evidence="1">
    <location>
        <begin position="136"/>
        <end position="148"/>
    </location>
</feature>
<name>A0A0F7SKL9_PHARH</name>
<reference evidence="2" key="1">
    <citation type="submission" date="2014-08" db="EMBL/GenBank/DDBJ databases">
        <authorList>
            <person name="Sharma Rahul"/>
            <person name="Thines Marco"/>
        </authorList>
    </citation>
    <scope>NUCLEOTIDE SEQUENCE</scope>
</reference>
<feature type="region of interest" description="Disordered" evidence="1">
    <location>
        <begin position="261"/>
        <end position="530"/>
    </location>
</feature>
<feature type="compositionally biased region" description="Low complexity" evidence="1">
    <location>
        <begin position="47"/>
        <end position="65"/>
    </location>
</feature>
<evidence type="ECO:0000313" key="2">
    <source>
        <dbReference type="EMBL" id="CDZ97492.1"/>
    </source>
</evidence>
<feature type="compositionally biased region" description="Low complexity" evidence="1">
    <location>
        <begin position="196"/>
        <end position="218"/>
    </location>
</feature>
<feature type="compositionally biased region" description="Polar residues" evidence="1">
    <location>
        <begin position="84"/>
        <end position="101"/>
    </location>
</feature>
<feature type="compositionally biased region" description="Polar residues" evidence="1">
    <location>
        <begin position="403"/>
        <end position="417"/>
    </location>
</feature>
<feature type="compositionally biased region" description="Low complexity" evidence="1">
    <location>
        <begin position="347"/>
        <end position="368"/>
    </location>
</feature>
<feature type="region of interest" description="Disordered" evidence="1">
    <location>
        <begin position="1"/>
        <end position="23"/>
    </location>
</feature>
<evidence type="ECO:0000256" key="1">
    <source>
        <dbReference type="SAM" id="MobiDB-lite"/>
    </source>
</evidence>
<accession>A0A0F7SKL9</accession>
<feature type="compositionally biased region" description="Polar residues" evidence="1">
    <location>
        <begin position="284"/>
        <end position="319"/>
    </location>
</feature>
<feature type="compositionally biased region" description="Polar residues" evidence="1">
    <location>
        <begin position="425"/>
        <end position="444"/>
    </location>
</feature>